<keyword evidence="5" id="KW-0804">Transcription</keyword>
<dbReference type="GO" id="GO:0043565">
    <property type="term" value="F:sequence-specific DNA binding"/>
    <property type="evidence" value="ECO:0007669"/>
    <property type="project" value="InterPro"/>
</dbReference>
<evidence type="ECO:0000259" key="7">
    <source>
        <dbReference type="PROSITE" id="PS50112"/>
    </source>
</evidence>
<dbReference type="Pfam" id="PF25601">
    <property type="entry name" value="AAA_lid_14"/>
    <property type="match status" value="1"/>
</dbReference>
<feature type="domain" description="Sigma-54 factor interaction" evidence="6">
    <location>
        <begin position="205"/>
        <end position="434"/>
    </location>
</feature>
<dbReference type="InterPro" id="IPR009057">
    <property type="entry name" value="Homeodomain-like_sf"/>
</dbReference>
<dbReference type="InterPro" id="IPR035965">
    <property type="entry name" value="PAS-like_dom_sf"/>
</dbReference>
<dbReference type="KEGG" id="dor:Desor_1406"/>
<protein>
    <submittedName>
        <fullName evidence="8">PAS domain S-box</fullName>
    </submittedName>
</protein>
<keyword evidence="9" id="KW-1185">Reference proteome</keyword>
<dbReference type="eggNOG" id="COG3829">
    <property type="taxonomic scope" value="Bacteria"/>
</dbReference>
<dbReference type="FunFam" id="3.40.50.300:FF:000006">
    <property type="entry name" value="DNA-binding transcriptional regulator NtrC"/>
    <property type="match status" value="1"/>
</dbReference>
<keyword evidence="4" id="KW-0238">DNA-binding</keyword>
<dbReference type="Gene3D" id="3.30.450.20">
    <property type="entry name" value="PAS domain"/>
    <property type="match status" value="1"/>
</dbReference>
<dbReference type="Gene3D" id="1.10.10.60">
    <property type="entry name" value="Homeodomain-like"/>
    <property type="match status" value="1"/>
</dbReference>
<evidence type="ECO:0000256" key="1">
    <source>
        <dbReference type="ARBA" id="ARBA00022741"/>
    </source>
</evidence>
<dbReference type="SUPFAM" id="SSF46689">
    <property type="entry name" value="Homeodomain-like"/>
    <property type="match status" value="1"/>
</dbReference>
<reference evidence="9" key="1">
    <citation type="submission" date="2011-11" db="EMBL/GenBank/DDBJ databases">
        <title>Complete sequence of Desulfosporosinus orientis DSM 765.</title>
        <authorList>
            <person name="Lucas S."/>
            <person name="Han J."/>
            <person name="Lapidus A."/>
            <person name="Cheng J.-F."/>
            <person name="Goodwin L."/>
            <person name="Pitluck S."/>
            <person name="Peters L."/>
            <person name="Ovchinnikova G."/>
            <person name="Teshima H."/>
            <person name="Detter J.C."/>
            <person name="Han C."/>
            <person name="Tapia R."/>
            <person name="Land M."/>
            <person name="Hauser L."/>
            <person name="Kyrpides N."/>
            <person name="Ivanova N."/>
            <person name="Pagani I."/>
            <person name="Pester M."/>
            <person name="Spring S."/>
            <person name="Ollivier B."/>
            <person name="Rattei T."/>
            <person name="Klenk H.-P."/>
            <person name="Wagner M."/>
            <person name="Loy A."/>
            <person name="Woyke T."/>
        </authorList>
    </citation>
    <scope>NUCLEOTIDE SEQUENCE [LARGE SCALE GENOMIC DNA]</scope>
    <source>
        <strain evidence="9">ATCC 19365 / DSM 765 / NCIMB 8382 / VKM B-1628</strain>
    </source>
</reference>
<evidence type="ECO:0000313" key="9">
    <source>
        <dbReference type="Proteomes" id="UP000006346"/>
    </source>
</evidence>
<dbReference type="PANTHER" id="PTHR32071:SF57">
    <property type="entry name" value="C4-DICARBOXYLATE TRANSPORT TRANSCRIPTIONAL REGULATORY PROTEIN DCTD"/>
    <property type="match status" value="1"/>
</dbReference>
<dbReference type="EMBL" id="CP003108">
    <property type="protein sequence ID" value="AET67064.1"/>
    <property type="molecule type" value="Genomic_DNA"/>
</dbReference>
<dbReference type="SMART" id="SM00091">
    <property type="entry name" value="PAS"/>
    <property type="match status" value="1"/>
</dbReference>
<dbReference type="GO" id="GO:0005524">
    <property type="term" value="F:ATP binding"/>
    <property type="evidence" value="ECO:0007669"/>
    <property type="project" value="UniProtKB-KW"/>
</dbReference>
<dbReference type="CDD" id="cd00130">
    <property type="entry name" value="PAS"/>
    <property type="match status" value="1"/>
</dbReference>
<dbReference type="PANTHER" id="PTHR32071">
    <property type="entry name" value="TRANSCRIPTIONAL REGULATORY PROTEIN"/>
    <property type="match status" value="1"/>
</dbReference>
<dbReference type="RefSeq" id="WP_014183883.1">
    <property type="nucleotide sequence ID" value="NC_016584.1"/>
</dbReference>
<dbReference type="PATRIC" id="fig|768706.3.peg.1392"/>
<dbReference type="SMART" id="SM00382">
    <property type="entry name" value="AAA"/>
    <property type="match status" value="1"/>
</dbReference>
<dbReference type="InterPro" id="IPR025943">
    <property type="entry name" value="Sigma_54_int_dom_ATP-bd_2"/>
</dbReference>
<dbReference type="PROSITE" id="PS00676">
    <property type="entry name" value="SIGMA54_INTERACT_2"/>
    <property type="match status" value="1"/>
</dbReference>
<evidence type="ECO:0000313" key="8">
    <source>
        <dbReference type="EMBL" id="AET67064.1"/>
    </source>
</evidence>
<dbReference type="InterPro" id="IPR002197">
    <property type="entry name" value="HTH_Fis"/>
</dbReference>
<dbReference type="Gene3D" id="3.40.50.300">
    <property type="entry name" value="P-loop containing nucleotide triphosphate hydrolases"/>
    <property type="match status" value="1"/>
</dbReference>
<keyword evidence="1" id="KW-0547">Nucleotide-binding</keyword>
<dbReference type="Gene3D" id="1.10.8.60">
    <property type="match status" value="1"/>
</dbReference>
<dbReference type="STRING" id="768706.Desor_1406"/>
<name>G7W8C4_DESOD</name>
<dbReference type="PRINTS" id="PR01590">
    <property type="entry name" value="HTHFIS"/>
</dbReference>
<keyword evidence="3" id="KW-0805">Transcription regulation</keyword>
<dbReference type="InterPro" id="IPR025944">
    <property type="entry name" value="Sigma_54_int_dom_CS"/>
</dbReference>
<feature type="domain" description="PAS" evidence="7">
    <location>
        <begin position="67"/>
        <end position="120"/>
    </location>
</feature>
<dbReference type="AlphaFoldDB" id="G7W8C4"/>
<evidence type="ECO:0000256" key="4">
    <source>
        <dbReference type="ARBA" id="ARBA00023125"/>
    </source>
</evidence>
<dbReference type="PROSITE" id="PS50112">
    <property type="entry name" value="PAS"/>
    <property type="match status" value="1"/>
</dbReference>
<dbReference type="OrthoDB" id="1672268at2"/>
<reference evidence="8 9" key="2">
    <citation type="journal article" date="2012" name="J. Bacteriol.">
        <title>Complete genome sequences of Desulfosporosinus orientis DSM765T, Desulfosporosinus youngiae DSM17734T, Desulfosporosinus meridiei DSM13257T, and Desulfosporosinus acidiphilus DSM22704T.</title>
        <authorList>
            <person name="Pester M."/>
            <person name="Brambilla E."/>
            <person name="Alazard D."/>
            <person name="Rattei T."/>
            <person name="Weinmaier T."/>
            <person name="Han J."/>
            <person name="Lucas S."/>
            <person name="Lapidus A."/>
            <person name="Cheng J.F."/>
            <person name="Goodwin L."/>
            <person name="Pitluck S."/>
            <person name="Peters L."/>
            <person name="Ovchinnikova G."/>
            <person name="Teshima H."/>
            <person name="Detter J.C."/>
            <person name="Han C.S."/>
            <person name="Tapia R."/>
            <person name="Land M.L."/>
            <person name="Hauser L."/>
            <person name="Kyrpides N.C."/>
            <person name="Ivanova N.N."/>
            <person name="Pagani I."/>
            <person name="Huntmann M."/>
            <person name="Wei C.L."/>
            <person name="Davenport K.W."/>
            <person name="Daligault H."/>
            <person name="Chain P.S."/>
            <person name="Chen A."/>
            <person name="Mavromatis K."/>
            <person name="Markowitz V."/>
            <person name="Szeto E."/>
            <person name="Mikhailova N."/>
            <person name="Pati A."/>
            <person name="Wagner M."/>
            <person name="Woyke T."/>
            <person name="Ollivier B."/>
            <person name="Klenk H.P."/>
            <person name="Spring S."/>
            <person name="Loy A."/>
        </authorList>
    </citation>
    <scope>NUCLEOTIDE SEQUENCE [LARGE SCALE GENOMIC DNA]</scope>
    <source>
        <strain evidence="9">ATCC 19365 / DSM 765 / NCIMB 8382 / VKM B-1628</strain>
    </source>
</reference>
<sequence>MKILDIMKPWSGKKQINNGINENSNVHNLKIDDIIWSSSFIEVMNDEGNKTGEVAKDLLLYLLKVTAMWMLSDIMDNFQEAVIAIDLEGKIFYVNNAYSRILGVSTRNIIGRQIQEIEPEAEILNVIDTKISIIKKNQYIKTLDKYVSVHIFPIERDGELKAVTSIFTDSTAEVKLGQEVENANEIAMSYRRQVEAQNELSKLEIIGNSPSFIRTVSQALIVAKTEASVLIKGENGVGKEEIAKVIYSHSERKDRPMIMVNCAAIPENLIESELFGYEGGSFTGAKSGGKMGKFELANGGTLFLDEIGDMPLSMQSKLLRVLENREIEKIGRQKNIPVDIRLIAASNQPLEILIKEKKFRQDLYFRLNIVEIEVPSLRERMEDIGLLANYFLQKYNEKYGKSIVLSQEVLSFLYSYSWPGNVRELQNCMEYAGIMCFEDTFKLNHLPPHMKESIGLTVEKENDFDYENGTLKEAVEAFEKKIIVSAISACGGNRSKAMKLLGLSRRTFYRKLKEYKIYCSGK</sequence>
<evidence type="ECO:0000256" key="2">
    <source>
        <dbReference type="ARBA" id="ARBA00022840"/>
    </source>
</evidence>
<dbReference type="PROSITE" id="PS50045">
    <property type="entry name" value="SIGMA54_INTERACT_4"/>
    <property type="match status" value="1"/>
</dbReference>
<dbReference type="InterPro" id="IPR002078">
    <property type="entry name" value="Sigma_54_int"/>
</dbReference>
<dbReference type="Pfam" id="PF00158">
    <property type="entry name" value="Sigma54_activat"/>
    <property type="match status" value="1"/>
</dbReference>
<dbReference type="Proteomes" id="UP000006346">
    <property type="component" value="Chromosome"/>
</dbReference>
<dbReference type="SUPFAM" id="SSF52540">
    <property type="entry name" value="P-loop containing nucleoside triphosphate hydrolases"/>
    <property type="match status" value="1"/>
</dbReference>
<dbReference type="CDD" id="cd00009">
    <property type="entry name" value="AAA"/>
    <property type="match status" value="1"/>
</dbReference>
<dbReference type="InterPro" id="IPR058031">
    <property type="entry name" value="AAA_lid_NorR"/>
</dbReference>
<dbReference type="Pfam" id="PF00989">
    <property type="entry name" value="PAS"/>
    <property type="match status" value="1"/>
</dbReference>
<dbReference type="SUPFAM" id="SSF55785">
    <property type="entry name" value="PYP-like sensor domain (PAS domain)"/>
    <property type="match status" value="1"/>
</dbReference>
<dbReference type="InterPro" id="IPR000014">
    <property type="entry name" value="PAS"/>
</dbReference>
<dbReference type="InterPro" id="IPR003593">
    <property type="entry name" value="AAA+_ATPase"/>
</dbReference>
<dbReference type="InterPro" id="IPR013767">
    <property type="entry name" value="PAS_fold"/>
</dbReference>
<gene>
    <name evidence="8" type="ordered locus">Desor_1406</name>
</gene>
<dbReference type="HOGENOM" id="CLU_000445_8_1_9"/>
<dbReference type="InterPro" id="IPR027417">
    <property type="entry name" value="P-loop_NTPase"/>
</dbReference>
<evidence type="ECO:0000256" key="5">
    <source>
        <dbReference type="ARBA" id="ARBA00023163"/>
    </source>
</evidence>
<dbReference type="Pfam" id="PF02954">
    <property type="entry name" value="HTH_8"/>
    <property type="match status" value="1"/>
</dbReference>
<evidence type="ECO:0000259" key="6">
    <source>
        <dbReference type="PROSITE" id="PS50045"/>
    </source>
</evidence>
<accession>G7W8C4</accession>
<keyword evidence="2" id="KW-0067">ATP-binding</keyword>
<proteinExistence type="predicted"/>
<dbReference type="GO" id="GO:0006355">
    <property type="term" value="P:regulation of DNA-templated transcription"/>
    <property type="evidence" value="ECO:0007669"/>
    <property type="project" value="InterPro"/>
</dbReference>
<organism evidence="8 9">
    <name type="scientific">Desulfosporosinus orientis (strain ATCC 19365 / DSM 765 / NCIMB 8382 / VKM B-1628 / Singapore I)</name>
    <name type="common">Desulfotomaculum orientis</name>
    <dbReference type="NCBI Taxonomy" id="768706"/>
    <lineage>
        <taxon>Bacteria</taxon>
        <taxon>Bacillati</taxon>
        <taxon>Bacillota</taxon>
        <taxon>Clostridia</taxon>
        <taxon>Eubacteriales</taxon>
        <taxon>Desulfitobacteriaceae</taxon>
        <taxon>Desulfosporosinus</taxon>
    </lineage>
</organism>
<dbReference type="PROSITE" id="PS00688">
    <property type="entry name" value="SIGMA54_INTERACT_3"/>
    <property type="match status" value="1"/>
</dbReference>
<evidence type="ECO:0000256" key="3">
    <source>
        <dbReference type="ARBA" id="ARBA00023015"/>
    </source>
</evidence>
<dbReference type="NCBIfam" id="TIGR00229">
    <property type="entry name" value="sensory_box"/>
    <property type="match status" value="1"/>
</dbReference>